<dbReference type="InterPro" id="IPR034660">
    <property type="entry name" value="DinB/YfiT-like"/>
</dbReference>
<accession>A0ABX0URZ2</accession>
<sequence>MITDRKYPIGTFNPQDSYTDQEIAGLIATIEKAPADYRSLVESLSESDLENTYREGSWNVRQLIHHVADIHLLHFLRMKKALTEPDYKEVTLINMDGWAKTPEASVMPIEPSLTIFENIGYRYIYLAKTLTPEQLEIAYFHPVRKIWLSQQHALAMSAWHVSHHFAHVQLALGRIE</sequence>
<evidence type="ECO:0000259" key="1">
    <source>
        <dbReference type="Pfam" id="PF12867"/>
    </source>
</evidence>
<gene>
    <name evidence="2" type="ORF">FHS68_004951</name>
</gene>
<feature type="domain" description="DinB-like" evidence="1">
    <location>
        <begin position="30"/>
        <end position="167"/>
    </location>
</feature>
<keyword evidence="3" id="KW-1185">Reference proteome</keyword>
<dbReference type="NCBIfam" id="NF009807">
    <property type="entry name" value="PRK13291.1"/>
    <property type="match status" value="1"/>
</dbReference>
<organism evidence="2 3">
    <name type="scientific">Dyadobacter arcticus</name>
    <dbReference type="NCBI Taxonomy" id="1078754"/>
    <lineage>
        <taxon>Bacteria</taxon>
        <taxon>Pseudomonadati</taxon>
        <taxon>Bacteroidota</taxon>
        <taxon>Cytophagia</taxon>
        <taxon>Cytophagales</taxon>
        <taxon>Spirosomataceae</taxon>
        <taxon>Dyadobacter</taxon>
    </lineage>
</organism>
<dbReference type="InterPro" id="IPR024775">
    <property type="entry name" value="DinB-like"/>
</dbReference>
<dbReference type="Pfam" id="PF12867">
    <property type="entry name" value="DinB_2"/>
    <property type="match status" value="1"/>
</dbReference>
<dbReference type="Proteomes" id="UP001179181">
    <property type="component" value="Unassembled WGS sequence"/>
</dbReference>
<dbReference type="RefSeq" id="WP_208408427.1">
    <property type="nucleotide sequence ID" value="NZ_JAASQJ010000006.1"/>
</dbReference>
<reference evidence="2 3" key="1">
    <citation type="submission" date="2020-03" db="EMBL/GenBank/DDBJ databases">
        <title>Genomic Encyclopedia of Type Strains, Phase IV (KMG-IV): sequencing the most valuable type-strain genomes for metagenomic binning, comparative biology and taxonomic classification.</title>
        <authorList>
            <person name="Goeker M."/>
        </authorList>
    </citation>
    <scope>NUCLEOTIDE SEQUENCE [LARGE SCALE GENOMIC DNA]</scope>
    <source>
        <strain evidence="2 3">DSM 102865</strain>
    </source>
</reference>
<dbReference type="EMBL" id="JAASQJ010000006">
    <property type="protein sequence ID" value="NIJ55758.1"/>
    <property type="molecule type" value="Genomic_DNA"/>
</dbReference>
<comment type="caution">
    <text evidence="2">The sequence shown here is derived from an EMBL/GenBank/DDBJ whole genome shotgun (WGS) entry which is preliminary data.</text>
</comment>
<dbReference type="SUPFAM" id="SSF109854">
    <property type="entry name" value="DinB/YfiT-like putative metalloenzymes"/>
    <property type="match status" value="1"/>
</dbReference>
<protein>
    <recommendedName>
        <fullName evidence="1">DinB-like domain-containing protein</fullName>
    </recommendedName>
</protein>
<name>A0ABX0URZ2_9BACT</name>
<evidence type="ECO:0000313" key="3">
    <source>
        <dbReference type="Proteomes" id="UP001179181"/>
    </source>
</evidence>
<proteinExistence type="predicted"/>
<dbReference type="Gene3D" id="1.20.120.450">
    <property type="entry name" value="dinb family like domain"/>
    <property type="match status" value="1"/>
</dbReference>
<evidence type="ECO:0000313" key="2">
    <source>
        <dbReference type="EMBL" id="NIJ55758.1"/>
    </source>
</evidence>